<protein>
    <submittedName>
        <fullName evidence="2">ABC-type glycerol-3-phosphate transport system substrate-binding protein</fullName>
    </submittedName>
</protein>
<feature type="region of interest" description="Disordered" evidence="1">
    <location>
        <begin position="55"/>
        <end position="98"/>
    </location>
</feature>
<dbReference type="Proteomes" id="UP000584931">
    <property type="component" value="Unassembled WGS sequence"/>
</dbReference>
<evidence type="ECO:0000256" key="1">
    <source>
        <dbReference type="SAM" id="MobiDB-lite"/>
    </source>
</evidence>
<dbReference type="EMBL" id="JACCHL010000001">
    <property type="protein sequence ID" value="NYH53029.1"/>
    <property type="molecule type" value="Genomic_DNA"/>
</dbReference>
<sequence>MSDVDWFKVFGIEPEDHKRWEEMEEDAAKRRERGGGIGQVAEKAAESGLGFAQKAAQSRMDAAQHNLRNDGRATRPKRTRKVVEVEEQTEFTDEREFD</sequence>
<evidence type="ECO:0000313" key="2">
    <source>
        <dbReference type="EMBL" id="NYH53029.1"/>
    </source>
</evidence>
<organism evidence="2 3">
    <name type="scientific">Nocardiopsis sinuspersici</name>
    <dbReference type="NCBI Taxonomy" id="501010"/>
    <lineage>
        <taxon>Bacteria</taxon>
        <taxon>Bacillati</taxon>
        <taxon>Actinomycetota</taxon>
        <taxon>Actinomycetes</taxon>
        <taxon>Streptosporangiales</taxon>
        <taxon>Nocardiopsidaceae</taxon>
        <taxon>Nocardiopsis</taxon>
    </lineage>
</organism>
<gene>
    <name evidence="2" type="ORF">HNR06_002618</name>
</gene>
<name>A0A7Z0BL44_9ACTN</name>
<evidence type="ECO:0000313" key="3">
    <source>
        <dbReference type="Proteomes" id="UP000584931"/>
    </source>
</evidence>
<dbReference type="RefSeq" id="WP_179810207.1">
    <property type="nucleotide sequence ID" value="NZ_JACCHL010000001.1"/>
</dbReference>
<accession>A0A7Z0BL44</accession>
<dbReference type="AlphaFoldDB" id="A0A7Z0BL44"/>
<reference evidence="2 3" key="1">
    <citation type="submission" date="2020-07" db="EMBL/GenBank/DDBJ databases">
        <title>Sequencing the genomes of 1000 actinobacteria strains.</title>
        <authorList>
            <person name="Klenk H.-P."/>
        </authorList>
    </citation>
    <scope>NUCLEOTIDE SEQUENCE [LARGE SCALE GENOMIC DNA]</scope>
    <source>
        <strain evidence="2 3">DSM 45278</strain>
    </source>
</reference>
<comment type="caution">
    <text evidence="2">The sequence shown here is derived from an EMBL/GenBank/DDBJ whole genome shotgun (WGS) entry which is preliminary data.</text>
</comment>
<proteinExistence type="predicted"/>